<dbReference type="RefSeq" id="XP_013253730.1">
    <property type="nucleotide sequence ID" value="XM_013398276.1"/>
</dbReference>
<dbReference type="InterPro" id="IPR039650">
    <property type="entry name" value="HdrA-like"/>
</dbReference>
<dbReference type="Pfam" id="PF12831">
    <property type="entry name" value="FAD_oxidored"/>
    <property type="match status" value="1"/>
</dbReference>
<dbReference type="PANTHER" id="PTHR43498:SF1">
    <property type="entry name" value="COB--COM HETERODISULFIDE REDUCTASE IRON-SULFUR SUBUNIT A"/>
    <property type="match status" value="1"/>
</dbReference>
<dbReference type="Proteomes" id="UP000027920">
    <property type="component" value="Unassembled WGS sequence"/>
</dbReference>
<dbReference type="GO" id="GO:0051536">
    <property type="term" value="F:iron-sulfur cluster binding"/>
    <property type="evidence" value="ECO:0007669"/>
    <property type="project" value="UniProtKB-KW"/>
</dbReference>
<dbReference type="VEuPathDB" id="FungiDB:A1O9_12754"/>
<dbReference type="EMBL" id="AMGV01000027">
    <property type="protein sequence ID" value="KEF51140.1"/>
    <property type="molecule type" value="Genomic_DNA"/>
</dbReference>
<protein>
    <recommendedName>
        <fullName evidence="7">FAD dependent oxidoreductase domain-containing protein</fullName>
    </recommendedName>
</protein>
<evidence type="ECO:0000256" key="4">
    <source>
        <dbReference type="ARBA" id="ARBA00023014"/>
    </source>
</evidence>
<dbReference type="PANTHER" id="PTHR43498">
    <property type="entry name" value="FERREDOXIN:COB-COM HETERODISULFIDE REDUCTASE SUBUNIT A"/>
    <property type="match status" value="1"/>
</dbReference>
<gene>
    <name evidence="5" type="ORF">A1O9_12754</name>
</gene>
<evidence type="ECO:0000256" key="1">
    <source>
        <dbReference type="ARBA" id="ARBA00022723"/>
    </source>
</evidence>
<sequence length="160" mass="17151">MYLVSTGPNFGTRESRHINGVYQLTGKDILAGREFEDNIALGAWGFEFHDENNSNWESTFKTPPMLPFQIPLRSLQSIDRGNLFAAGRCADGDQYAGSAVRVMGTALATDQAAGVAAGTLAAVKRMGDWGFIDVQSCLTKHGALLDPTVLPGPFEASDAI</sequence>
<dbReference type="OrthoDB" id="6612291at2759"/>
<organism evidence="5 6">
    <name type="scientific">Exophiala aquamarina CBS 119918</name>
    <dbReference type="NCBI Taxonomy" id="1182545"/>
    <lineage>
        <taxon>Eukaryota</taxon>
        <taxon>Fungi</taxon>
        <taxon>Dikarya</taxon>
        <taxon>Ascomycota</taxon>
        <taxon>Pezizomycotina</taxon>
        <taxon>Eurotiomycetes</taxon>
        <taxon>Chaetothyriomycetidae</taxon>
        <taxon>Chaetothyriales</taxon>
        <taxon>Herpotrichiellaceae</taxon>
        <taxon>Exophiala</taxon>
    </lineage>
</organism>
<comment type="caution">
    <text evidence="5">The sequence shown here is derived from an EMBL/GenBank/DDBJ whole genome shotgun (WGS) entry which is preliminary data.</text>
</comment>
<evidence type="ECO:0000256" key="2">
    <source>
        <dbReference type="ARBA" id="ARBA00023002"/>
    </source>
</evidence>
<dbReference type="AlphaFoldDB" id="A0A072P686"/>
<evidence type="ECO:0000256" key="3">
    <source>
        <dbReference type="ARBA" id="ARBA00023004"/>
    </source>
</evidence>
<accession>A0A072P686</accession>
<reference evidence="5 6" key="1">
    <citation type="submission" date="2013-03" db="EMBL/GenBank/DDBJ databases">
        <title>The Genome Sequence of Exophiala aquamarina CBS 119918.</title>
        <authorList>
            <consortium name="The Broad Institute Genomics Platform"/>
            <person name="Cuomo C."/>
            <person name="de Hoog S."/>
            <person name="Gorbushina A."/>
            <person name="Walker B."/>
            <person name="Young S.K."/>
            <person name="Zeng Q."/>
            <person name="Gargeya S."/>
            <person name="Fitzgerald M."/>
            <person name="Haas B."/>
            <person name="Abouelleil A."/>
            <person name="Allen A.W."/>
            <person name="Alvarado L."/>
            <person name="Arachchi H.M."/>
            <person name="Berlin A.M."/>
            <person name="Chapman S.B."/>
            <person name="Gainer-Dewar J."/>
            <person name="Goldberg J."/>
            <person name="Griggs A."/>
            <person name="Gujja S."/>
            <person name="Hansen M."/>
            <person name="Howarth C."/>
            <person name="Imamovic A."/>
            <person name="Ireland A."/>
            <person name="Larimer J."/>
            <person name="McCowan C."/>
            <person name="Murphy C."/>
            <person name="Pearson M."/>
            <person name="Poon T.W."/>
            <person name="Priest M."/>
            <person name="Roberts A."/>
            <person name="Saif S."/>
            <person name="Shea T."/>
            <person name="Sisk P."/>
            <person name="Sykes S."/>
            <person name="Wortman J."/>
            <person name="Nusbaum C."/>
            <person name="Birren B."/>
        </authorList>
    </citation>
    <scope>NUCLEOTIDE SEQUENCE [LARGE SCALE GENOMIC DNA]</scope>
    <source>
        <strain evidence="5 6">CBS 119918</strain>
    </source>
</reference>
<dbReference type="GO" id="GO:0046872">
    <property type="term" value="F:metal ion binding"/>
    <property type="evidence" value="ECO:0007669"/>
    <property type="project" value="UniProtKB-KW"/>
</dbReference>
<evidence type="ECO:0008006" key="7">
    <source>
        <dbReference type="Google" id="ProtNLM"/>
    </source>
</evidence>
<name>A0A072P686_9EURO</name>
<keyword evidence="2" id="KW-0560">Oxidoreductase</keyword>
<evidence type="ECO:0000313" key="6">
    <source>
        <dbReference type="Proteomes" id="UP000027920"/>
    </source>
</evidence>
<dbReference type="GeneID" id="25287648"/>
<keyword evidence="3" id="KW-0408">Iron</keyword>
<keyword evidence="6" id="KW-1185">Reference proteome</keyword>
<keyword evidence="1" id="KW-0479">Metal-binding</keyword>
<evidence type="ECO:0000313" key="5">
    <source>
        <dbReference type="EMBL" id="KEF51140.1"/>
    </source>
</evidence>
<dbReference type="HOGENOM" id="CLU_1652155_0_0_1"/>
<proteinExistence type="predicted"/>
<dbReference type="GO" id="GO:0016491">
    <property type="term" value="F:oxidoreductase activity"/>
    <property type="evidence" value="ECO:0007669"/>
    <property type="project" value="UniProtKB-KW"/>
</dbReference>
<keyword evidence="4" id="KW-0411">Iron-sulfur</keyword>